<gene>
    <name evidence="1" type="ORF">MM415B01048_0004</name>
</gene>
<proteinExistence type="predicted"/>
<reference evidence="1" key="1">
    <citation type="submission" date="2020-03" db="EMBL/GenBank/DDBJ databases">
        <title>The deep terrestrial virosphere.</title>
        <authorList>
            <person name="Holmfeldt K."/>
            <person name="Nilsson E."/>
            <person name="Simone D."/>
            <person name="Lopez-Fernandez M."/>
            <person name="Wu X."/>
            <person name="de Brujin I."/>
            <person name="Lundin D."/>
            <person name="Andersson A."/>
            <person name="Bertilsson S."/>
            <person name="Dopson M."/>
        </authorList>
    </citation>
    <scope>NUCLEOTIDE SEQUENCE</scope>
    <source>
        <strain evidence="1">MM415B01048</strain>
    </source>
</reference>
<organism evidence="1">
    <name type="scientific">viral metagenome</name>
    <dbReference type="NCBI Taxonomy" id="1070528"/>
    <lineage>
        <taxon>unclassified sequences</taxon>
        <taxon>metagenomes</taxon>
        <taxon>organismal metagenomes</taxon>
    </lineage>
</organism>
<sequence>MAELPKIEVAGKENPDTRILPGTGQKVLKGEILYNMDTDTIFVFSPDRDIKLSSYRKANRKERRLLITKFVRDINDKNRLPSYLF</sequence>
<dbReference type="EMBL" id="MT141421">
    <property type="protein sequence ID" value="QJA60796.1"/>
    <property type="molecule type" value="Genomic_DNA"/>
</dbReference>
<accession>A0A6M3ITF1</accession>
<dbReference type="AlphaFoldDB" id="A0A6M3ITF1"/>
<evidence type="ECO:0000313" key="1">
    <source>
        <dbReference type="EMBL" id="QJA60796.1"/>
    </source>
</evidence>
<protein>
    <submittedName>
        <fullName evidence="1">Uncharacterized protein</fullName>
    </submittedName>
</protein>
<name>A0A6M3ITF1_9ZZZZ</name>